<dbReference type="RefSeq" id="WP_192533242.1">
    <property type="nucleotide sequence ID" value="NZ_JACZHT010000001.1"/>
</dbReference>
<evidence type="ECO:0000256" key="3">
    <source>
        <dbReference type="SAM" id="MobiDB-lite"/>
    </source>
</evidence>
<dbReference type="InterPro" id="IPR015946">
    <property type="entry name" value="KH_dom-like_a/b"/>
</dbReference>
<dbReference type="EMBL" id="JACZHT010000001">
    <property type="protein sequence ID" value="MBE1236379.1"/>
    <property type="molecule type" value="Genomic_DNA"/>
</dbReference>
<feature type="region of interest" description="Disordered" evidence="3">
    <location>
        <begin position="129"/>
        <end position="162"/>
    </location>
</feature>
<keyword evidence="1 2" id="KW-0690">Ribosome biogenesis</keyword>
<evidence type="ECO:0000256" key="1">
    <source>
        <dbReference type="ARBA" id="ARBA00022517"/>
    </source>
</evidence>
<comment type="similarity">
    <text evidence="2">Belongs to the RbfA family.</text>
</comment>
<dbReference type="GO" id="GO:0005829">
    <property type="term" value="C:cytosol"/>
    <property type="evidence" value="ECO:0007669"/>
    <property type="project" value="TreeGrafter"/>
</dbReference>
<evidence type="ECO:0000256" key="2">
    <source>
        <dbReference type="HAMAP-Rule" id="MF_00003"/>
    </source>
</evidence>
<evidence type="ECO:0000313" key="4">
    <source>
        <dbReference type="EMBL" id="MBE1236379.1"/>
    </source>
</evidence>
<protein>
    <recommendedName>
        <fullName evidence="2">Ribosome-binding factor A</fullName>
    </recommendedName>
</protein>
<proteinExistence type="inferred from homology"/>
<feature type="compositionally biased region" description="Basic and acidic residues" evidence="3">
    <location>
        <begin position="150"/>
        <end position="162"/>
    </location>
</feature>
<dbReference type="InterPro" id="IPR023799">
    <property type="entry name" value="RbfA_dom_sf"/>
</dbReference>
<dbReference type="AlphaFoldDB" id="A0A8J7CCY8"/>
<dbReference type="SUPFAM" id="SSF89919">
    <property type="entry name" value="Ribosome-binding factor A, RbfA"/>
    <property type="match status" value="1"/>
</dbReference>
<name>A0A8J7CCY8_9PROT</name>
<sequence length="162" mass="17998">MTQSSRSGRAPSQRQLRVGEEIRHVLAQVFERGEVHEPVLTDPPISVTEVRISPDLRNATAFVMRLGGGDMREVLRALRITRPYLRKRIGERLRLRVVPDLSFEEDHSFDEASQIDAILRSPHVARDLGAAAARADDADADMPDVLDAPDAPRDPETGDGSR</sequence>
<comment type="subunit">
    <text evidence="2">Monomer. Binds 30S ribosomal subunits, but not 50S ribosomal subunits or 70S ribosomes.</text>
</comment>
<organism evidence="4 5">
    <name type="scientific">Phaeovibrio sulfidiphilus</name>
    <dbReference type="NCBI Taxonomy" id="1220600"/>
    <lineage>
        <taxon>Bacteria</taxon>
        <taxon>Pseudomonadati</taxon>
        <taxon>Pseudomonadota</taxon>
        <taxon>Alphaproteobacteria</taxon>
        <taxon>Rhodospirillales</taxon>
        <taxon>Rhodospirillaceae</taxon>
        <taxon>Phaeovibrio</taxon>
    </lineage>
</organism>
<dbReference type="NCBIfam" id="NF001802">
    <property type="entry name" value="PRK00521.2-5"/>
    <property type="match status" value="1"/>
</dbReference>
<comment type="caution">
    <text evidence="4">The sequence shown here is derived from an EMBL/GenBank/DDBJ whole genome shotgun (WGS) entry which is preliminary data.</text>
</comment>
<dbReference type="Proteomes" id="UP000631034">
    <property type="component" value="Unassembled WGS sequence"/>
</dbReference>
<reference evidence="4" key="1">
    <citation type="submission" date="2020-10" db="EMBL/GenBank/DDBJ databases">
        <title>Genome sequence of the unusual species of purple photosynthetic bacteria, Phaeovibrio sulfidiphilus DSM 23193, type strain.</title>
        <authorList>
            <person name="Kyndt J.A."/>
            <person name="Meyer T.E."/>
        </authorList>
    </citation>
    <scope>NUCLEOTIDE SEQUENCE</scope>
    <source>
        <strain evidence="4">DSM 23193</strain>
    </source>
</reference>
<dbReference type="InterPro" id="IPR000238">
    <property type="entry name" value="RbfA"/>
</dbReference>
<dbReference type="PANTHER" id="PTHR33515">
    <property type="entry name" value="RIBOSOME-BINDING FACTOR A, CHLOROPLASTIC-RELATED"/>
    <property type="match status" value="1"/>
</dbReference>
<comment type="subcellular location">
    <subcellularLocation>
        <location evidence="2">Cytoplasm</location>
    </subcellularLocation>
</comment>
<dbReference type="Gene3D" id="3.30.300.20">
    <property type="match status" value="1"/>
</dbReference>
<dbReference type="GO" id="GO:0030490">
    <property type="term" value="P:maturation of SSU-rRNA"/>
    <property type="evidence" value="ECO:0007669"/>
    <property type="project" value="UniProtKB-UniRule"/>
</dbReference>
<dbReference type="Pfam" id="PF02033">
    <property type="entry name" value="RBFA"/>
    <property type="match status" value="1"/>
</dbReference>
<dbReference type="NCBIfam" id="TIGR00082">
    <property type="entry name" value="rbfA"/>
    <property type="match status" value="1"/>
</dbReference>
<dbReference type="GO" id="GO:0043024">
    <property type="term" value="F:ribosomal small subunit binding"/>
    <property type="evidence" value="ECO:0007669"/>
    <property type="project" value="TreeGrafter"/>
</dbReference>
<dbReference type="PANTHER" id="PTHR33515:SF1">
    <property type="entry name" value="RIBOSOME-BINDING FACTOR A, CHLOROPLASTIC-RELATED"/>
    <property type="match status" value="1"/>
</dbReference>
<dbReference type="HAMAP" id="MF_00003">
    <property type="entry name" value="RbfA"/>
    <property type="match status" value="1"/>
</dbReference>
<keyword evidence="5" id="KW-1185">Reference proteome</keyword>
<gene>
    <name evidence="2 4" type="primary">rbfA</name>
    <name evidence="4" type="ORF">IHV25_01755</name>
</gene>
<keyword evidence="2" id="KW-0963">Cytoplasm</keyword>
<accession>A0A8J7CCY8</accession>
<dbReference type="PROSITE" id="PS01319">
    <property type="entry name" value="RBFA"/>
    <property type="match status" value="1"/>
</dbReference>
<dbReference type="InterPro" id="IPR020053">
    <property type="entry name" value="Ribosome-bd_factorA_CS"/>
</dbReference>
<evidence type="ECO:0000313" key="5">
    <source>
        <dbReference type="Proteomes" id="UP000631034"/>
    </source>
</evidence>
<comment type="function">
    <text evidence="2">One of several proteins that assist in the late maturation steps of the functional core of the 30S ribosomal subunit. Associates with free 30S ribosomal subunits (but not with 30S subunits that are part of 70S ribosomes or polysomes). Required for efficient processing of 16S rRNA. May interact with the 5'-terminal helix region of 16S rRNA.</text>
</comment>